<accession>A0A646QE17</accession>
<feature type="chain" id="PRO_5024971073" evidence="1">
    <location>
        <begin position="19"/>
        <end position="225"/>
    </location>
</feature>
<dbReference type="Gene3D" id="2.20.20.160">
    <property type="match status" value="2"/>
</dbReference>
<sequence length="225" mass="24595">MFVSACILTLISIGSTQSFFVRNNVDSSYFEKSQDIAKRVASDTICKEESACAQVQKTSKGTSVVNFCTCGGEKSCPQTWNSSDGQTYTHGIDQYKFCSSAPSGMSVCDSEEFAYTNQYEYSGDTIMEVSNFIRCDCPSTHRYARAIMQEYVNEVNGDVISTDYTCKAMYTCDSNEICGKLADGQALLMDRKCQCPSGATCPSNPDLKSGETTVGSGTVYDIRCQ</sequence>
<organism evidence="2">
    <name type="scientific">Hemiscolopendra marginata</name>
    <dbReference type="NCBI Taxonomy" id="943146"/>
    <lineage>
        <taxon>Eukaryota</taxon>
        <taxon>Metazoa</taxon>
        <taxon>Ecdysozoa</taxon>
        <taxon>Arthropoda</taxon>
        <taxon>Myriapoda</taxon>
        <taxon>Chilopoda</taxon>
        <taxon>Pleurostigmophora</taxon>
        <taxon>Scolopendromorpha</taxon>
        <taxon>Scolopendridae</taxon>
        <taxon>Hemiscolopendra</taxon>
    </lineage>
</organism>
<name>A0A646QE17_9MYRI</name>
<keyword evidence="1" id="KW-0732">Signal</keyword>
<reference evidence="2" key="1">
    <citation type="submission" date="2018-11" db="EMBL/GenBank/DDBJ databases">
        <title>Venom-gland transcriptomics and venom proteomics of the Florida green centipede (Hemiscolopendra marginata) reveal sex-based variation in a centipede venom.</title>
        <authorList>
            <person name="Nystrom G.S."/>
            <person name="Ward M.J."/>
            <person name="Ellsworth S.A."/>
            <person name="Rokyta D.R."/>
        </authorList>
    </citation>
    <scope>NUCLEOTIDE SEQUENCE</scope>
    <source>
        <tissue evidence="2">Venom gland</tissue>
    </source>
</reference>
<evidence type="ECO:0000256" key="1">
    <source>
        <dbReference type="SAM" id="SignalP"/>
    </source>
</evidence>
<dbReference type="EMBL" id="GHBY01000696">
    <property type="protein sequence ID" value="MUP40873.1"/>
    <property type="molecule type" value="Transcribed_RNA"/>
</dbReference>
<feature type="signal peptide" evidence="1">
    <location>
        <begin position="1"/>
        <end position="18"/>
    </location>
</feature>
<protein>
    <submittedName>
        <fullName evidence="2">SLPTX11</fullName>
    </submittedName>
</protein>
<proteinExistence type="predicted"/>
<dbReference type="AlphaFoldDB" id="A0A646QE17"/>
<evidence type="ECO:0000313" key="2">
    <source>
        <dbReference type="EMBL" id="MUP40873.1"/>
    </source>
</evidence>